<organism evidence="1 2">
    <name type="scientific">Acaryochloris thomasi RCC1774</name>
    <dbReference type="NCBI Taxonomy" id="1764569"/>
    <lineage>
        <taxon>Bacteria</taxon>
        <taxon>Bacillati</taxon>
        <taxon>Cyanobacteriota</taxon>
        <taxon>Cyanophyceae</taxon>
        <taxon>Acaryochloridales</taxon>
        <taxon>Acaryochloridaceae</taxon>
        <taxon>Acaryochloris</taxon>
        <taxon>Acaryochloris thomasi</taxon>
    </lineage>
</organism>
<reference evidence="1 2" key="1">
    <citation type="journal article" date="2018" name="Sci. Rep.">
        <title>A novel species of the marine cyanobacterium Acaryochloris with a unique pigment content and lifestyle.</title>
        <authorList>
            <person name="Partensky F."/>
            <person name="Six C."/>
            <person name="Ratin M."/>
            <person name="Garczarek L."/>
            <person name="Vaulot D."/>
            <person name="Probert I."/>
            <person name="Calteau A."/>
            <person name="Gourvil P."/>
            <person name="Marie D."/>
            <person name="Grebert T."/>
            <person name="Bouchier C."/>
            <person name="Le Panse S."/>
            <person name="Gachenot M."/>
            <person name="Rodriguez F."/>
            <person name="Garrido J.L."/>
        </authorList>
    </citation>
    <scope>NUCLEOTIDE SEQUENCE [LARGE SCALE GENOMIC DNA]</scope>
    <source>
        <strain evidence="1 2">RCC1774</strain>
    </source>
</reference>
<gene>
    <name evidence="1" type="ORF">C1752_03268</name>
</gene>
<sequence>MQRHAPGWLTVHPTLNIWRSLHDLSLMLRKVDTPLA</sequence>
<evidence type="ECO:0000313" key="1">
    <source>
        <dbReference type="EMBL" id="PZD72910.1"/>
    </source>
</evidence>
<proteinExistence type="predicted"/>
<evidence type="ECO:0000313" key="2">
    <source>
        <dbReference type="Proteomes" id="UP000248857"/>
    </source>
</evidence>
<dbReference type="EMBL" id="PQWO01000008">
    <property type="protein sequence ID" value="PZD72910.1"/>
    <property type="molecule type" value="Genomic_DNA"/>
</dbReference>
<dbReference type="Proteomes" id="UP000248857">
    <property type="component" value="Unassembled WGS sequence"/>
</dbReference>
<accession>A0A2W1JH56</accession>
<name>A0A2W1JH56_9CYAN</name>
<protein>
    <submittedName>
        <fullName evidence="1">Uncharacterized protein</fullName>
    </submittedName>
</protein>
<comment type="caution">
    <text evidence="1">The sequence shown here is derived from an EMBL/GenBank/DDBJ whole genome shotgun (WGS) entry which is preliminary data.</text>
</comment>
<keyword evidence="2" id="KW-1185">Reference proteome</keyword>
<dbReference type="AlphaFoldDB" id="A0A2W1JH56"/>